<dbReference type="EMBL" id="KZ303502">
    <property type="protein sequence ID" value="PIA16079.1"/>
    <property type="molecule type" value="Genomic_DNA"/>
</dbReference>
<organism evidence="8 9">
    <name type="scientific">Coemansia reversa (strain ATCC 12441 / NRRL 1564)</name>
    <dbReference type="NCBI Taxonomy" id="763665"/>
    <lineage>
        <taxon>Eukaryota</taxon>
        <taxon>Fungi</taxon>
        <taxon>Fungi incertae sedis</taxon>
        <taxon>Zoopagomycota</taxon>
        <taxon>Kickxellomycotina</taxon>
        <taxon>Kickxellomycetes</taxon>
        <taxon>Kickxellales</taxon>
        <taxon>Kickxellaceae</taxon>
        <taxon>Coemansia</taxon>
    </lineage>
</organism>
<keyword evidence="9" id="KW-1185">Reference proteome</keyword>
<dbReference type="PANTHER" id="PTHR43788">
    <property type="entry name" value="DNA2/NAM7 HELICASE FAMILY MEMBER"/>
    <property type="match status" value="1"/>
</dbReference>
<dbReference type="GO" id="GO:0005524">
    <property type="term" value="F:ATP binding"/>
    <property type="evidence" value="ECO:0007669"/>
    <property type="project" value="UniProtKB-KW"/>
</dbReference>
<feature type="domain" description="DNA2/NAM7 helicase helicase" evidence="6">
    <location>
        <begin position="157"/>
        <end position="226"/>
    </location>
</feature>
<feature type="non-terminal residue" evidence="8">
    <location>
        <position position="1"/>
    </location>
</feature>
<dbReference type="Gene3D" id="3.40.50.300">
    <property type="entry name" value="P-loop containing nucleotide triphosphate hydrolases"/>
    <property type="match status" value="3"/>
</dbReference>
<accession>A0A2G5BAP2</accession>
<dbReference type="InterPro" id="IPR047187">
    <property type="entry name" value="SF1_C_Upf1"/>
</dbReference>
<dbReference type="Pfam" id="PF13087">
    <property type="entry name" value="AAA_12"/>
    <property type="match status" value="1"/>
</dbReference>
<evidence type="ECO:0000259" key="6">
    <source>
        <dbReference type="Pfam" id="PF13086"/>
    </source>
</evidence>
<feature type="non-terminal residue" evidence="8">
    <location>
        <position position="481"/>
    </location>
</feature>
<proteinExistence type="inferred from homology"/>
<dbReference type="Pfam" id="PF13086">
    <property type="entry name" value="AAA_11"/>
    <property type="match status" value="2"/>
</dbReference>
<reference evidence="8 9" key="1">
    <citation type="journal article" date="2015" name="Genome Biol. Evol.">
        <title>Phylogenomic analyses indicate that early fungi evolved digesting cell walls of algal ancestors of land plants.</title>
        <authorList>
            <person name="Chang Y."/>
            <person name="Wang S."/>
            <person name="Sekimoto S."/>
            <person name="Aerts A.L."/>
            <person name="Choi C."/>
            <person name="Clum A."/>
            <person name="LaButti K.M."/>
            <person name="Lindquist E.A."/>
            <person name="Yee Ngan C."/>
            <person name="Ohm R.A."/>
            <person name="Salamov A.A."/>
            <person name="Grigoriev I.V."/>
            <person name="Spatafora J.W."/>
            <person name="Berbee M.L."/>
        </authorList>
    </citation>
    <scope>NUCLEOTIDE SEQUENCE [LARGE SCALE GENOMIC DNA]</scope>
    <source>
        <strain evidence="8 9">NRRL 1564</strain>
    </source>
</reference>
<dbReference type="SUPFAM" id="SSF52540">
    <property type="entry name" value="P-loop containing nucleoside triphosphate hydrolases"/>
    <property type="match status" value="1"/>
</dbReference>
<evidence type="ECO:0000256" key="1">
    <source>
        <dbReference type="ARBA" id="ARBA00007913"/>
    </source>
</evidence>
<name>A0A2G5BAP2_COERN</name>
<protein>
    <submittedName>
        <fullName evidence="8">P-loop containing nucleoside triphosphate hydrolase protein</fullName>
    </submittedName>
</protein>
<dbReference type="InterPro" id="IPR027417">
    <property type="entry name" value="P-loop_NTPase"/>
</dbReference>
<keyword evidence="5" id="KW-0067">ATP-binding</keyword>
<dbReference type="GO" id="GO:0043139">
    <property type="term" value="F:5'-3' DNA helicase activity"/>
    <property type="evidence" value="ECO:0007669"/>
    <property type="project" value="TreeGrafter"/>
</dbReference>
<keyword evidence="2" id="KW-0547">Nucleotide-binding</keyword>
<evidence type="ECO:0000313" key="9">
    <source>
        <dbReference type="Proteomes" id="UP000242474"/>
    </source>
</evidence>
<evidence type="ECO:0000256" key="5">
    <source>
        <dbReference type="ARBA" id="ARBA00022840"/>
    </source>
</evidence>
<dbReference type="Proteomes" id="UP000242474">
    <property type="component" value="Unassembled WGS sequence"/>
</dbReference>
<evidence type="ECO:0000313" key="8">
    <source>
        <dbReference type="EMBL" id="PIA16079.1"/>
    </source>
</evidence>
<evidence type="ECO:0000256" key="2">
    <source>
        <dbReference type="ARBA" id="ARBA00022741"/>
    </source>
</evidence>
<dbReference type="CDD" id="cd18808">
    <property type="entry name" value="SF1_C_Upf1"/>
    <property type="match status" value="1"/>
</dbReference>
<evidence type="ECO:0000256" key="4">
    <source>
        <dbReference type="ARBA" id="ARBA00022806"/>
    </source>
</evidence>
<evidence type="ECO:0000256" key="3">
    <source>
        <dbReference type="ARBA" id="ARBA00022801"/>
    </source>
</evidence>
<dbReference type="OrthoDB" id="6513042at2759"/>
<dbReference type="InterPro" id="IPR041679">
    <property type="entry name" value="DNA2/NAM7-like_C"/>
</dbReference>
<keyword evidence="4" id="KW-0347">Helicase</keyword>
<keyword evidence="3 8" id="KW-0378">Hydrolase</keyword>
<feature type="domain" description="DNA2/NAM7 helicase-like C-terminal" evidence="7">
    <location>
        <begin position="253"/>
        <end position="453"/>
    </location>
</feature>
<evidence type="ECO:0000259" key="7">
    <source>
        <dbReference type="Pfam" id="PF13087"/>
    </source>
</evidence>
<dbReference type="GO" id="GO:0016787">
    <property type="term" value="F:hydrolase activity"/>
    <property type="evidence" value="ECO:0007669"/>
    <property type="project" value="UniProtKB-KW"/>
</dbReference>
<gene>
    <name evidence="8" type="ORF">COEREDRAFT_29266</name>
</gene>
<dbReference type="InterPro" id="IPR050534">
    <property type="entry name" value="Coronavir_polyprotein_1ab"/>
</dbReference>
<dbReference type="AlphaFoldDB" id="A0A2G5BAP2"/>
<sequence>LTNDIMYRRMFAVLNKLFSCERKQSYLHSILFEDAPPRFEGYSCSSYYNDRLNDVQKKAVDLAVTATDIALIHGPPGTGKTCTVVEIIRQLVARGKRLLVCGPSNVSVDNIGESLVKLDILFNRVGHPSKVSASVAKHGKNCLALAKQQSLRAGSGVNIYAEIHVILSTLCGAGDRKVDECGMDFDVVIIDECAQALEAECWIAAIRAPKLILAGDHHQLPPTLINSENKQLEMKAQSTKIASVIDDDILIPSLFMRAQNMLKDTACRMLKTQYRMNRNIMRVSSDNIYDGCLIASKEVESHLLSGLPNVDQTLDTLSPLVYIDTSGAGMPESFESGKQTKAKSNVGKSIVNKEEARLAVRHVKRLVSAGVCAKDIALVSPYSGQVSLLQSMCEEIEGVEIRSIDGFQGSEKEAVVLTMVRSNPEEAIGFLCDYRRINVAITRARRHLCVIADGSTISKEGNFLKALIEYLNHSAATRTPN</sequence>
<dbReference type="InterPro" id="IPR041677">
    <property type="entry name" value="DNA2/NAM7_AAA_11"/>
</dbReference>
<comment type="similarity">
    <text evidence="1">Belongs to the DNA2/NAM7 helicase family.</text>
</comment>
<feature type="domain" description="DNA2/NAM7 helicase helicase" evidence="6">
    <location>
        <begin position="52"/>
        <end position="139"/>
    </location>
</feature>
<dbReference type="PANTHER" id="PTHR43788:SF8">
    <property type="entry name" value="DNA-BINDING PROTEIN SMUBP-2"/>
    <property type="match status" value="1"/>
</dbReference>